<dbReference type="STRING" id="573729.G2Q9W2"/>
<accession>G2Q9W2</accession>
<dbReference type="GO" id="GO:0005737">
    <property type="term" value="C:cytoplasm"/>
    <property type="evidence" value="ECO:0007669"/>
    <property type="project" value="TreeGrafter"/>
</dbReference>
<comment type="similarity">
    <text evidence="1">Belongs to the tRNA-intron endonuclease family.</text>
</comment>
<keyword evidence="7" id="KW-1185">Reference proteome</keyword>
<dbReference type="EC" id="4.6.1.16" evidence="2"/>
<feature type="region of interest" description="Disordered" evidence="4">
    <location>
        <begin position="179"/>
        <end position="252"/>
    </location>
</feature>
<dbReference type="Pfam" id="PF01974">
    <property type="entry name" value="tRNA_int_endo"/>
    <property type="match status" value="1"/>
</dbReference>
<gene>
    <name evidence="6" type="ORF">MYCTH_2301666</name>
</gene>
<dbReference type="InParanoid" id="G2Q9W2"/>
<dbReference type="InterPro" id="IPR011856">
    <property type="entry name" value="tRNA_endonuc-like_dom_sf"/>
</dbReference>
<evidence type="ECO:0000256" key="4">
    <source>
        <dbReference type="SAM" id="MobiDB-lite"/>
    </source>
</evidence>
<feature type="region of interest" description="Disordered" evidence="4">
    <location>
        <begin position="266"/>
        <end position="286"/>
    </location>
</feature>
<evidence type="ECO:0000313" key="7">
    <source>
        <dbReference type="Proteomes" id="UP000007322"/>
    </source>
</evidence>
<dbReference type="PANTHER" id="PTHR21227">
    <property type="entry name" value="TRNA-SPLICING ENDONUCLEASE SUBUNIT SEN2"/>
    <property type="match status" value="1"/>
</dbReference>
<evidence type="ECO:0000256" key="1">
    <source>
        <dbReference type="ARBA" id="ARBA00008078"/>
    </source>
</evidence>
<dbReference type="FunCoup" id="G2Q9W2">
    <property type="interactions" value="56"/>
</dbReference>
<dbReference type="OMA" id="AFYPNNP"/>
<feature type="region of interest" description="Disordered" evidence="4">
    <location>
        <begin position="339"/>
        <end position="359"/>
    </location>
</feature>
<dbReference type="RefSeq" id="XP_003661816.1">
    <property type="nucleotide sequence ID" value="XM_003661768.1"/>
</dbReference>
<feature type="compositionally biased region" description="Low complexity" evidence="4">
    <location>
        <begin position="183"/>
        <end position="197"/>
    </location>
</feature>
<dbReference type="AlphaFoldDB" id="G2Q9W2"/>
<proteinExistence type="inferred from homology"/>
<dbReference type="GO" id="GO:0000214">
    <property type="term" value="C:tRNA-intron endonuclease complex"/>
    <property type="evidence" value="ECO:0007669"/>
    <property type="project" value="TreeGrafter"/>
</dbReference>
<comment type="catalytic activity">
    <reaction evidence="3">
        <text>pretRNA = a 3'-half-tRNA molecule with a 5'-OH end + a 5'-half-tRNA molecule with a 2',3'-cyclic phosphate end + an intron with a 2',3'-cyclic phosphate and a 5'-hydroxyl terminus.</text>
        <dbReference type="EC" id="4.6.1.16"/>
    </reaction>
</comment>
<evidence type="ECO:0000256" key="2">
    <source>
        <dbReference type="ARBA" id="ARBA00012573"/>
    </source>
</evidence>
<name>G2Q9W2_THET4</name>
<dbReference type="VEuPathDB" id="FungiDB:MYCTH_2301666"/>
<dbReference type="InterPro" id="IPR006677">
    <property type="entry name" value="tRNA_intron_Endonuc_cat-like"/>
</dbReference>
<dbReference type="PANTHER" id="PTHR21227:SF0">
    <property type="entry name" value="TRNA-SPLICING ENDONUCLEASE SUBUNIT SEN2"/>
    <property type="match status" value="1"/>
</dbReference>
<dbReference type="HOGENOM" id="CLU_012847_1_0_1"/>
<feature type="compositionally biased region" description="Low complexity" evidence="4">
    <location>
        <begin position="446"/>
        <end position="457"/>
    </location>
</feature>
<feature type="region of interest" description="Disordered" evidence="4">
    <location>
        <begin position="13"/>
        <end position="34"/>
    </location>
</feature>
<evidence type="ECO:0000256" key="3">
    <source>
        <dbReference type="ARBA" id="ARBA00034031"/>
    </source>
</evidence>
<dbReference type="Gene3D" id="3.40.1350.10">
    <property type="match status" value="1"/>
</dbReference>
<feature type="compositionally biased region" description="Polar residues" evidence="4">
    <location>
        <begin position="392"/>
        <end position="406"/>
    </location>
</feature>
<dbReference type="InterPro" id="IPR006676">
    <property type="entry name" value="tRNA_splic"/>
</dbReference>
<dbReference type="FunFam" id="3.40.1350.10:FF:000007">
    <property type="entry name" value="tRNA-splicing endonuclease subunit Sen2"/>
    <property type="match status" value="1"/>
</dbReference>
<dbReference type="GO" id="GO:0000213">
    <property type="term" value="F:tRNA-intron lyase activity"/>
    <property type="evidence" value="ECO:0007669"/>
    <property type="project" value="UniProtKB-EC"/>
</dbReference>
<dbReference type="Proteomes" id="UP000007322">
    <property type="component" value="Chromosome 2"/>
</dbReference>
<sequence>MAAANGTVAAKISEGAPTARNQSSGVATGERASPTRPALHQIYALPAPIRTFPLPTFYPSNPISLLYLVYTWLSHVLRPPPREPSVIHTGVWDAETRSVHVRDDSSIRALWEQGFYGKGSLSRSEPNWLKRELARRGSPEGKTVSEARTEMRREERRLAKWERAKAELEAIERQRLAEAASQASDSGSSKLAGGLSKPAEVADTSANPAHSTIVEPAGTVEGTSAEAAPAEAARPPHAGAQPASHARNWDFKPPVGPAELLALPNSLAKPKCPEDGSISDRLRKHPLDGKPPVGPAELVMLPNSNAELMGPVSRRIGGLAVSESETSAPDQRVLQTALDPNGDAKAFDSQPSTNGMVDGVVPKASASVASQDVDEMFINGAAENESVEERSSPPSTLSDGPTSDSSAPGLEGDVSQPQERRKSVRFSPTVESAAFLRSDPPSPGRSADLSSKSVSSSALPNGGVATLEPEVPSPIPPAAAPGTSSTADVSRDTSTSVVNREHFQLAPEEAFFLAFSLGALKVVDPVTGSPISTEHLLQLFRAHSYFPPRLASSDLRPDDPFLVNYAVYHHFRSLGWVPRHGIKFGVDWILYQRGPVFDHSEFGVMVMPAYSDPAWEGYGHEEPKRSWSWLMGVNRVLSHVLKSLVLVYVDLPSPAVFEKEMQRGGIAAALKKYTIREVMVRRFSINRNR</sequence>
<dbReference type="GO" id="GO:0003676">
    <property type="term" value="F:nucleic acid binding"/>
    <property type="evidence" value="ECO:0007669"/>
    <property type="project" value="InterPro"/>
</dbReference>
<dbReference type="GO" id="GO:0000379">
    <property type="term" value="P:tRNA-type intron splice site recognition and cleavage"/>
    <property type="evidence" value="ECO:0007669"/>
    <property type="project" value="TreeGrafter"/>
</dbReference>
<feature type="compositionally biased region" description="Low complexity" evidence="4">
    <location>
        <begin position="225"/>
        <end position="240"/>
    </location>
</feature>
<evidence type="ECO:0000259" key="5">
    <source>
        <dbReference type="Pfam" id="PF01974"/>
    </source>
</evidence>
<dbReference type="SUPFAM" id="SSF53032">
    <property type="entry name" value="tRNA-intron endonuclease catalytic domain-like"/>
    <property type="match status" value="1"/>
</dbReference>
<evidence type="ECO:0000313" key="6">
    <source>
        <dbReference type="EMBL" id="AEO56571.1"/>
    </source>
</evidence>
<dbReference type="EMBL" id="CP003003">
    <property type="protein sequence ID" value="AEO56571.1"/>
    <property type="molecule type" value="Genomic_DNA"/>
</dbReference>
<feature type="region of interest" description="Disordered" evidence="4">
    <location>
        <begin position="378"/>
        <end position="493"/>
    </location>
</feature>
<feature type="domain" description="tRNA intron endonuclease catalytic" evidence="5">
    <location>
        <begin position="561"/>
        <end position="650"/>
    </location>
</feature>
<protein>
    <recommendedName>
        <fullName evidence="2">tRNA-intron lyase</fullName>
        <ecNumber evidence="2">4.6.1.16</ecNumber>
    </recommendedName>
</protein>
<dbReference type="CDD" id="cd22363">
    <property type="entry name" value="tRNA-intron_lyase_C"/>
    <property type="match status" value="1"/>
</dbReference>
<organism evidence="6 7">
    <name type="scientific">Thermothelomyces thermophilus (strain ATCC 42464 / BCRC 31852 / DSM 1799)</name>
    <name type="common">Sporotrichum thermophile</name>
    <dbReference type="NCBI Taxonomy" id="573729"/>
    <lineage>
        <taxon>Eukaryota</taxon>
        <taxon>Fungi</taxon>
        <taxon>Dikarya</taxon>
        <taxon>Ascomycota</taxon>
        <taxon>Pezizomycotina</taxon>
        <taxon>Sordariomycetes</taxon>
        <taxon>Sordariomycetidae</taxon>
        <taxon>Sordariales</taxon>
        <taxon>Chaetomiaceae</taxon>
        <taxon>Thermothelomyces</taxon>
    </lineage>
</organism>
<feature type="region of interest" description="Disordered" evidence="4">
    <location>
        <begin position="132"/>
        <end position="155"/>
    </location>
</feature>
<dbReference type="KEGG" id="mtm:MYCTH_2301666"/>
<dbReference type="OrthoDB" id="10249562at2759"/>
<dbReference type="InterPro" id="IPR036167">
    <property type="entry name" value="tRNA_intron_Endo_cat-like_sf"/>
</dbReference>
<reference evidence="6 7" key="1">
    <citation type="journal article" date="2011" name="Nat. Biotechnol.">
        <title>Comparative genomic analysis of the thermophilic biomass-degrading fungi Myceliophthora thermophila and Thielavia terrestris.</title>
        <authorList>
            <person name="Berka R.M."/>
            <person name="Grigoriev I.V."/>
            <person name="Otillar R."/>
            <person name="Salamov A."/>
            <person name="Grimwood J."/>
            <person name="Reid I."/>
            <person name="Ishmael N."/>
            <person name="John T."/>
            <person name="Darmond C."/>
            <person name="Moisan M.-C."/>
            <person name="Henrissat B."/>
            <person name="Coutinho P.M."/>
            <person name="Lombard V."/>
            <person name="Natvig D.O."/>
            <person name="Lindquist E."/>
            <person name="Schmutz J."/>
            <person name="Lucas S."/>
            <person name="Harris P."/>
            <person name="Powlowski J."/>
            <person name="Bellemare A."/>
            <person name="Taylor D."/>
            <person name="Butler G."/>
            <person name="de Vries R.P."/>
            <person name="Allijn I.E."/>
            <person name="van den Brink J."/>
            <person name="Ushinsky S."/>
            <person name="Storms R."/>
            <person name="Powell A.J."/>
            <person name="Paulsen I.T."/>
            <person name="Elbourne L.D.H."/>
            <person name="Baker S.E."/>
            <person name="Magnuson J."/>
            <person name="LaBoissiere S."/>
            <person name="Clutterbuck A.J."/>
            <person name="Martinez D."/>
            <person name="Wogulis M."/>
            <person name="de Leon A.L."/>
            <person name="Rey M.W."/>
            <person name="Tsang A."/>
        </authorList>
    </citation>
    <scope>NUCLEOTIDE SEQUENCE [LARGE SCALE GENOMIC DNA]</scope>
    <source>
        <strain evidence="7">ATCC 42464 / BCRC 31852 / DSM 1799</strain>
    </source>
</reference>
<dbReference type="eggNOG" id="KOG4685">
    <property type="taxonomic scope" value="Eukaryota"/>
</dbReference>
<feature type="compositionally biased region" description="Basic and acidic residues" evidence="4">
    <location>
        <begin position="271"/>
        <end position="286"/>
    </location>
</feature>
<dbReference type="GeneID" id="11510621"/>